<dbReference type="GO" id="GO:0003723">
    <property type="term" value="F:RNA binding"/>
    <property type="evidence" value="ECO:0007669"/>
    <property type="project" value="TreeGrafter"/>
</dbReference>
<dbReference type="NCBIfam" id="NF003079">
    <property type="entry name" value="PRK04005.1"/>
    <property type="match status" value="1"/>
</dbReference>
<dbReference type="InterPro" id="IPR000039">
    <property type="entry name" value="Ribosomal_eL18"/>
</dbReference>
<evidence type="ECO:0000313" key="6">
    <source>
        <dbReference type="EMBL" id="AYQ55573.1"/>
    </source>
</evidence>
<dbReference type="Gene3D" id="3.100.10.10">
    <property type="match status" value="1"/>
</dbReference>
<dbReference type="HAMAP" id="MF_00329">
    <property type="entry name" value="Ribosomal_eL18"/>
    <property type="match status" value="1"/>
</dbReference>
<dbReference type="InterPro" id="IPR022947">
    <property type="entry name" value="Ribosomal_eL18_arc"/>
</dbReference>
<dbReference type="PANTHER" id="PTHR10934">
    <property type="entry name" value="60S RIBOSOMAL PROTEIN L18"/>
    <property type="match status" value="1"/>
</dbReference>
<dbReference type="SUPFAM" id="SSF52080">
    <property type="entry name" value="Ribosomal proteins L15p and L18e"/>
    <property type="match status" value="1"/>
</dbReference>
<dbReference type="InterPro" id="IPR001196">
    <property type="entry name" value="Ribosomal_uL15_CS"/>
</dbReference>
<dbReference type="InterPro" id="IPR036227">
    <property type="entry name" value="Ribosomal_uL15/eL18_sf"/>
</dbReference>
<evidence type="ECO:0000256" key="3">
    <source>
        <dbReference type="ARBA" id="ARBA00023274"/>
    </source>
</evidence>
<reference evidence="6 7" key="1">
    <citation type="submission" date="2016-10" db="EMBL/GenBank/DDBJ databases">
        <title>Complete genome of the TMA-utilizing, human hosted archaeon Methanomethylophilus alvus Gen. nov, sp. nov., strain Mx-05, derived from a pure culture.</title>
        <authorList>
            <person name="Brugere J.-F."/>
            <person name="Ben Hania W."/>
            <person name="Chaudhary P.P."/>
            <person name="Gaci N."/>
            <person name="Borrel G."/>
            <person name="Cao Van Tuat L."/>
            <person name="Fardeau M.-L."/>
            <person name="Harris H.M.B."/>
            <person name="O'Toole P.W."/>
            <person name="Ollivier B."/>
        </authorList>
    </citation>
    <scope>NUCLEOTIDE SEQUENCE [LARGE SCALE GENOMIC DNA]</scope>
    <source>
        <strain evidence="6 7">Mx-05</strain>
    </source>
</reference>
<evidence type="ECO:0000259" key="5">
    <source>
        <dbReference type="Pfam" id="PF17135"/>
    </source>
</evidence>
<dbReference type="Proteomes" id="UP000273278">
    <property type="component" value="Chromosome"/>
</dbReference>
<protein>
    <recommendedName>
        <fullName evidence="4">Large ribosomal subunit protein eL18</fullName>
    </recommendedName>
</protein>
<feature type="domain" description="Large ribosomal subunit protein uL15/eL18" evidence="5">
    <location>
        <begin position="48"/>
        <end position="120"/>
    </location>
</feature>
<keyword evidence="3 4" id="KW-0687">Ribonucleoprotein</keyword>
<dbReference type="Pfam" id="PF17135">
    <property type="entry name" value="Ribosomal_L18"/>
    <property type="match status" value="1"/>
</dbReference>
<evidence type="ECO:0000256" key="4">
    <source>
        <dbReference type="HAMAP-Rule" id="MF_00329"/>
    </source>
</evidence>
<dbReference type="RefSeq" id="WP_022532339.1">
    <property type="nucleotide sequence ID" value="NZ_CAYARL010000009.1"/>
</dbReference>
<comment type="similarity">
    <text evidence="1 4">Belongs to the eukaryotic ribosomal protein eL18 family.</text>
</comment>
<organism evidence="6 7">
    <name type="scientific">Methanomethylophilus alvi</name>
    <dbReference type="NCBI Taxonomy" id="1291540"/>
    <lineage>
        <taxon>Archaea</taxon>
        <taxon>Methanobacteriati</taxon>
        <taxon>Thermoplasmatota</taxon>
        <taxon>Thermoplasmata</taxon>
        <taxon>Methanomassiliicoccales</taxon>
        <taxon>Methanomethylophilaceae</taxon>
        <taxon>Methanomethylophilus</taxon>
    </lineage>
</organism>
<keyword evidence="2 4" id="KW-0689">Ribosomal protein</keyword>
<evidence type="ECO:0000256" key="2">
    <source>
        <dbReference type="ARBA" id="ARBA00022980"/>
    </source>
</evidence>
<dbReference type="GO" id="GO:0022625">
    <property type="term" value="C:cytosolic large ribosomal subunit"/>
    <property type="evidence" value="ECO:0007669"/>
    <property type="project" value="TreeGrafter"/>
</dbReference>
<dbReference type="GO" id="GO:0006412">
    <property type="term" value="P:translation"/>
    <property type="evidence" value="ECO:0007669"/>
    <property type="project" value="UniProtKB-UniRule"/>
</dbReference>
<accession>A0A3G3II95</accession>
<gene>
    <name evidence="4" type="primary">rpl18e</name>
    <name evidence="6" type="ORF">BKD89_07185</name>
</gene>
<name>A0A3G3II95_9ARCH</name>
<evidence type="ECO:0000256" key="1">
    <source>
        <dbReference type="ARBA" id="ARBA00006815"/>
    </source>
</evidence>
<dbReference type="PROSITE" id="PS00475">
    <property type="entry name" value="RIBOSOMAL_L15"/>
    <property type="match status" value="1"/>
</dbReference>
<dbReference type="InterPro" id="IPR021131">
    <property type="entry name" value="Ribosomal_uL15/eL18"/>
</dbReference>
<dbReference type="EMBL" id="CP017686">
    <property type="protein sequence ID" value="AYQ55573.1"/>
    <property type="molecule type" value="Genomic_DNA"/>
</dbReference>
<proteinExistence type="inferred from homology"/>
<dbReference type="PANTHER" id="PTHR10934:SF2">
    <property type="entry name" value="LARGE RIBOSOMAL SUBUNIT PROTEIN EL18"/>
    <property type="match status" value="1"/>
</dbReference>
<dbReference type="GeneID" id="41322235"/>
<sequence>MSRTCYKSNPQLVALIADLKAKTRENEKAAIWRDIALRLEAPSRVWAEANLSKIQKYAKDGETIIVPGKVLAAGEIDKKVTVAAYSFSAKAAAAIVAAGGKTMTIRELMEENPQGSKVRIMG</sequence>
<dbReference type="AlphaFoldDB" id="A0A3G3II95"/>
<dbReference type="GO" id="GO:0003735">
    <property type="term" value="F:structural constituent of ribosome"/>
    <property type="evidence" value="ECO:0007669"/>
    <property type="project" value="InterPro"/>
</dbReference>
<evidence type="ECO:0000313" key="7">
    <source>
        <dbReference type="Proteomes" id="UP000273278"/>
    </source>
</evidence>